<accession>A0ABU1A8F2</accession>
<evidence type="ECO:0000313" key="3">
    <source>
        <dbReference type="Proteomes" id="UP001227831"/>
    </source>
</evidence>
<protein>
    <submittedName>
        <fullName evidence="2">Bacteriocin immunity protein</fullName>
    </submittedName>
</protein>
<proteinExistence type="predicted"/>
<evidence type="ECO:0000313" key="2">
    <source>
        <dbReference type="EMBL" id="MDQ7937210.1"/>
    </source>
</evidence>
<gene>
    <name evidence="2" type="ORF">RA086_06165</name>
</gene>
<sequence>MLKNPKAERLLQEISVAYNDPAVAADKALAAKLLACAQELAKHENYLLTATRVNAVALSGIRQHMHQPIKSLNTLYQQTARTSEYYWGVAAAAFLSPLW</sequence>
<dbReference type="InterPro" id="IPR023130">
    <property type="entry name" value="Ta0600-like_sf"/>
</dbReference>
<name>A0ABU1A8F2_9LACO</name>
<comment type="caution">
    <text evidence="2">The sequence shown here is derived from an EMBL/GenBank/DDBJ whole genome shotgun (WGS) entry which is preliminary data.</text>
</comment>
<dbReference type="SUPFAM" id="SSF109797">
    <property type="entry name" value="Bacteriocin immunity protein-like"/>
    <property type="match status" value="1"/>
</dbReference>
<dbReference type="Pfam" id="PF08951">
    <property type="entry name" value="EntA_Immun"/>
    <property type="match status" value="1"/>
</dbReference>
<dbReference type="EMBL" id="JAVCWF010000001">
    <property type="protein sequence ID" value="MDQ7937210.1"/>
    <property type="molecule type" value="Genomic_DNA"/>
</dbReference>
<dbReference type="Gene3D" id="1.20.1440.50">
    <property type="entry name" value="Ta0600-like"/>
    <property type="match status" value="1"/>
</dbReference>
<dbReference type="InterPro" id="IPR015046">
    <property type="entry name" value="LciA_Immunity-like"/>
</dbReference>
<organism evidence="2 3">
    <name type="scientific">Lactiplantibacillus brownii</name>
    <dbReference type="NCBI Taxonomy" id="3069269"/>
    <lineage>
        <taxon>Bacteria</taxon>
        <taxon>Bacillati</taxon>
        <taxon>Bacillota</taxon>
        <taxon>Bacilli</taxon>
        <taxon>Lactobacillales</taxon>
        <taxon>Lactobacillaceae</taxon>
        <taxon>Lactiplantibacillus</taxon>
    </lineage>
</organism>
<keyword evidence="1" id="KW-0079">Bacteriocin immunity</keyword>
<dbReference type="RefSeq" id="WP_308702976.1">
    <property type="nucleotide sequence ID" value="NZ_AP027463.1"/>
</dbReference>
<dbReference type="Proteomes" id="UP001227831">
    <property type="component" value="Unassembled WGS sequence"/>
</dbReference>
<keyword evidence="3" id="KW-1185">Reference proteome</keyword>
<evidence type="ECO:0000256" key="1">
    <source>
        <dbReference type="ARBA" id="ARBA00023025"/>
    </source>
</evidence>
<reference evidence="2 3" key="1">
    <citation type="journal article" date="2023" name="Int. J. Syst. Evol. Microbiol.">
        <title>Lactiplantibacillus brownii sp. nov., a novel psychrotolerant species isolated from sauerkraut.</title>
        <authorList>
            <person name="Heng Y.C."/>
            <person name="Silvaraju S."/>
            <person name="Lee J.K.Y."/>
            <person name="Kittelmann S."/>
        </authorList>
    </citation>
    <scope>NUCLEOTIDE SEQUENCE [LARGE SCALE GENOMIC DNA]</scope>
    <source>
        <strain evidence="2 3">WILCCON 0030</strain>
    </source>
</reference>